<gene>
    <name evidence="3" type="ORF">GR257_08770</name>
</gene>
<dbReference type="InterPro" id="IPR029058">
    <property type="entry name" value="AB_hydrolase_fold"/>
</dbReference>
<organism evidence="3 4">
    <name type="scientific">Rhizobium leguminosarum</name>
    <dbReference type="NCBI Taxonomy" id="384"/>
    <lineage>
        <taxon>Bacteria</taxon>
        <taxon>Pseudomonadati</taxon>
        <taxon>Pseudomonadota</taxon>
        <taxon>Alphaproteobacteria</taxon>
        <taxon>Hyphomicrobiales</taxon>
        <taxon>Rhizobiaceae</taxon>
        <taxon>Rhizobium/Agrobacterium group</taxon>
        <taxon>Rhizobium</taxon>
    </lineage>
</organism>
<dbReference type="Pfam" id="PF00561">
    <property type="entry name" value="Abhydrolase_1"/>
    <property type="match status" value="1"/>
</dbReference>
<feature type="domain" description="AB hydrolase-1" evidence="2">
    <location>
        <begin position="28"/>
        <end position="275"/>
    </location>
</feature>
<evidence type="ECO:0000313" key="3">
    <source>
        <dbReference type="EMBL" id="NEK14950.1"/>
    </source>
</evidence>
<dbReference type="PANTHER" id="PTHR43329">
    <property type="entry name" value="EPOXIDE HYDROLASE"/>
    <property type="match status" value="1"/>
</dbReference>
<dbReference type="EMBL" id="WUFV01000003">
    <property type="protein sequence ID" value="NEK14950.1"/>
    <property type="molecule type" value="Genomic_DNA"/>
</dbReference>
<dbReference type="AlphaFoldDB" id="A0A7K3VCU2"/>
<dbReference type="SUPFAM" id="SSF53474">
    <property type="entry name" value="alpha/beta-Hydrolases"/>
    <property type="match status" value="1"/>
</dbReference>
<dbReference type="PRINTS" id="PR00111">
    <property type="entry name" value="ABHYDROLASE"/>
</dbReference>
<keyword evidence="1 3" id="KW-0378">Hydrolase</keyword>
<dbReference type="GO" id="GO:0016787">
    <property type="term" value="F:hydrolase activity"/>
    <property type="evidence" value="ECO:0007669"/>
    <property type="project" value="UniProtKB-KW"/>
</dbReference>
<dbReference type="Gene3D" id="3.40.50.1820">
    <property type="entry name" value="alpha/beta hydrolase"/>
    <property type="match status" value="1"/>
</dbReference>
<comment type="caution">
    <text evidence="3">The sequence shown here is derived from an EMBL/GenBank/DDBJ whole genome shotgun (WGS) entry which is preliminary data.</text>
</comment>
<evidence type="ECO:0000259" key="2">
    <source>
        <dbReference type="Pfam" id="PF00561"/>
    </source>
</evidence>
<dbReference type="PRINTS" id="PR00412">
    <property type="entry name" value="EPOXHYDRLASE"/>
</dbReference>
<evidence type="ECO:0000313" key="4">
    <source>
        <dbReference type="Proteomes" id="UP000471705"/>
    </source>
</evidence>
<sequence length="301" mass="32735">MWRRHSRRGRIAVDGVEIAYVAAGAGEPLLMLHGFPQTKALWARIAPGLVTLGYRVICADLRGYGASDKPPARADLANYSFRAMAADQLGLMKTLGHGQFHLVGHDRGARVAHRLALDHLAAVASVTLMDIVPTAVMLGDLRREVAQSYWHWFFLAQPAPFPERMIEANPDLFYETCLLGWGAAGLRDFDVEQLAAYRASWHDAKAIAGGCNDYRAALAVDLAHDLAEQGRRISAPALILYGATGAMAKLYDLPATWADRCTTMDACAVPGGHFFPDSAPVEVTEQVAAFLGRHPFTPVSE</sequence>
<proteinExistence type="predicted"/>
<accession>A0A7K3VCU2</accession>
<name>A0A7K3VCU2_RHILE</name>
<dbReference type="Proteomes" id="UP000471705">
    <property type="component" value="Unassembled WGS sequence"/>
</dbReference>
<evidence type="ECO:0000256" key="1">
    <source>
        <dbReference type="ARBA" id="ARBA00022801"/>
    </source>
</evidence>
<dbReference type="InterPro" id="IPR000639">
    <property type="entry name" value="Epox_hydrolase-like"/>
</dbReference>
<dbReference type="InterPro" id="IPR000073">
    <property type="entry name" value="AB_hydrolase_1"/>
</dbReference>
<reference evidence="3 4" key="1">
    <citation type="submission" date="2019-12" db="EMBL/GenBank/DDBJ databases">
        <title>Rhizobium genotypes associated with high levels of biological nitrogen fixation by grain legumes in a temperate-maritime cropping system.</title>
        <authorList>
            <person name="Maluk M."/>
            <person name="Francesc Ferrando Molina F."/>
            <person name="Lopez Del Egido L."/>
            <person name="Lafos M."/>
            <person name="Langarica-Fuentes A."/>
            <person name="Gebre Yohannes G."/>
            <person name="Young M.W."/>
            <person name="Martin P."/>
            <person name="Gantlett R."/>
            <person name="Kenicer G."/>
            <person name="Hawes C."/>
            <person name="Begg G.S."/>
            <person name="Quilliam R.S."/>
            <person name="Squire G.R."/>
            <person name="Poole P.S."/>
            <person name="Young P.W."/>
            <person name="Iannetta P.M."/>
            <person name="James E.K."/>
        </authorList>
    </citation>
    <scope>NUCLEOTIDE SEQUENCE [LARGE SCALE GENOMIC DNA]</scope>
    <source>
        <strain evidence="3 4">JHI54</strain>
    </source>
</reference>
<protein>
    <submittedName>
        <fullName evidence="3">Alpha/beta fold hydrolase</fullName>
    </submittedName>
</protein>